<keyword evidence="3" id="KW-1185">Reference proteome</keyword>
<accession>A0A5C3KGD9</accession>
<dbReference type="AlphaFoldDB" id="A0A5C3KGD9"/>
<reference evidence="2 3" key="1">
    <citation type="journal article" date="2019" name="Nat. Ecol. Evol.">
        <title>Megaphylogeny resolves global patterns of mushroom evolution.</title>
        <authorList>
            <person name="Varga T."/>
            <person name="Krizsan K."/>
            <person name="Foldi C."/>
            <person name="Dima B."/>
            <person name="Sanchez-Garcia M."/>
            <person name="Sanchez-Ramirez S."/>
            <person name="Szollosi G.J."/>
            <person name="Szarkandi J.G."/>
            <person name="Papp V."/>
            <person name="Albert L."/>
            <person name="Andreopoulos W."/>
            <person name="Angelini C."/>
            <person name="Antonin V."/>
            <person name="Barry K.W."/>
            <person name="Bougher N.L."/>
            <person name="Buchanan P."/>
            <person name="Buyck B."/>
            <person name="Bense V."/>
            <person name="Catcheside P."/>
            <person name="Chovatia M."/>
            <person name="Cooper J."/>
            <person name="Damon W."/>
            <person name="Desjardin D."/>
            <person name="Finy P."/>
            <person name="Geml J."/>
            <person name="Haridas S."/>
            <person name="Hughes K."/>
            <person name="Justo A."/>
            <person name="Karasinski D."/>
            <person name="Kautmanova I."/>
            <person name="Kiss B."/>
            <person name="Kocsube S."/>
            <person name="Kotiranta H."/>
            <person name="LaButti K.M."/>
            <person name="Lechner B.E."/>
            <person name="Liimatainen K."/>
            <person name="Lipzen A."/>
            <person name="Lukacs Z."/>
            <person name="Mihaltcheva S."/>
            <person name="Morgado L.N."/>
            <person name="Niskanen T."/>
            <person name="Noordeloos M.E."/>
            <person name="Ohm R.A."/>
            <person name="Ortiz-Santana B."/>
            <person name="Ovrebo C."/>
            <person name="Racz N."/>
            <person name="Riley R."/>
            <person name="Savchenko A."/>
            <person name="Shiryaev A."/>
            <person name="Soop K."/>
            <person name="Spirin V."/>
            <person name="Szebenyi C."/>
            <person name="Tomsovsky M."/>
            <person name="Tulloss R.E."/>
            <person name="Uehling J."/>
            <person name="Grigoriev I.V."/>
            <person name="Vagvolgyi C."/>
            <person name="Papp T."/>
            <person name="Martin F.M."/>
            <person name="Miettinen O."/>
            <person name="Hibbett D.S."/>
            <person name="Nagy L.G."/>
        </authorList>
    </citation>
    <scope>NUCLEOTIDE SEQUENCE [LARGE SCALE GENOMIC DNA]</scope>
    <source>
        <strain evidence="2 3">CBS 121175</strain>
    </source>
</reference>
<gene>
    <name evidence="2" type="ORF">FA15DRAFT_660189</name>
</gene>
<evidence type="ECO:0000313" key="3">
    <source>
        <dbReference type="Proteomes" id="UP000307440"/>
    </source>
</evidence>
<proteinExistence type="predicted"/>
<protein>
    <submittedName>
        <fullName evidence="2">Uncharacterized protein</fullName>
    </submittedName>
</protein>
<dbReference type="Proteomes" id="UP000307440">
    <property type="component" value="Unassembled WGS sequence"/>
</dbReference>
<evidence type="ECO:0000256" key="1">
    <source>
        <dbReference type="SAM" id="MobiDB-lite"/>
    </source>
</evidence>
<name>A0A5C3KGD9_COPMA</name>
<organism evidence="2 3">
    <name type="scientific">Coprinopsis marcescibilis</name>
    <name type="common">Agaric fungus</name>
    <name type="synonym">Psathyrella marcescibilis</name>
    <dbReference type="NCBI Taxonomy" id="230819"/>
    <lineage>
        <taxon>Eukaryota</taxon>
        <taxon>Fungi</taxon>
        <taxon>Dikarya</taxon>
        <taxon>Basidiomycota</taxon>
        <taxon>Agaricomycotina</taxon>
        <taxon>Agaricomycetes</taxon>
        <taxon>Agaricomycetidae</taxon>
        <taxon>Agaricales</taxon>
        <taxon>Agaricineae</taxon>
        <taxon>Psathyrellaceae</taxon>
        <taxon>Coprinopsis</taxon>
    </lineage>
</organism>
<sequence length="209" mass="22838">MASTVPSSITTSAEVSNIANNNTCDSEDAETWPPKDLIPTSPPGLTESPIPALLIAALTTECSKLCTIKPSRPNSYPFARLSRHLKRVLRQYGVVVLFSHSKSKRNSIGVWRKESATAPAQWVGTAPRAQMEDVAAGGAGVTWRLAALVHVPNPPPGGRTLKPLILGEVKYHVSMIDCEERVVFESILREMAHSVQVREIRGFPPLYKF</sequence>
<dbReference type="EMBL" id="ML210361">
    <property type="protein sequence ID" value="TFK19082.1"/>
    <property type="molecule type" value="Genomic_DNA"/>
</dbReference>
<evidence type="ECO:0000313" key="2">
    <source>
        <dbReference type="EMBL" id="TFK19082.1"/>
    </source>
</evidence>
<feature type="region of interest" description="Disordered" evidence="1">
    <location>
        <begin position="16"/>
        <end position="43"/>
    </location>
</feature>